<dbReference type="PANTHER" id="PTHR46332">
    <property type="entry name" value="ASPARTATE BETA-HYDROXYLASE DOMAIN-CONTAINING PROTEIN 2"/>
    <property type="match status" value="1"/>
</dbReference>
<evidence type="ECO:0000256" key="2">
    <source>
        <dbReference type="ARBA" id="ARBA00022964"/>
    </source>
</evidence>
<keyword evidence="3" id="KW-0560">Oxidoreductase</keyword>
<dbReference type="eggNOG" id="COG3555">
    <property type="taxonomic scope" value="Bacteria"/>
</dbReference>
<proteinExistence type="inferred from homology"/>
<dbReference type="GO" id="GO:0016020">
    <property type="term" value="C:membrane"/>
    <property type="evidence" value="ECO:0007669"/>
    <property type="project" value="TreeGrafter"/>
</dbReference>
<sequence>MTSTLPLETRKQAAFEHARAGRFDDAATLLLSVLNETPKDIGTLLLLGDVQHAAGRTQDASRAYSGALQAIQLSGGQVAPGFQQGVQRAQARLGEYAQGYEAFIEGELPKAQRTKRFDQSVDILLGKSGIYLQQPTKYYFPGLPQIQFYDTVDFDWVPGLEAKTPEIKNELMGVLSDHQAFRPYLERADSQPNVKSHKLVGNDDWSAFYLWKDGERVEENCARCPVTAAAFENIPLDRLPGQAPSVLFSLLKPGAHIPPHHGLINTRLICHLPVLVPGPAWLRVGSETRQWQEGKVCIFDDSVEHEAKNEASETRVVLLFDIWRPELTLEEREEVTKFLGAISTYSGEKIVSGN</sequence>
<evidence type="ECO:0000256" key="3">
    <source>
        <dbReference type="ARBA" id="ARBA00023002"/>
    </source>
</evidence>
<dbReference type="Gene3D" id="2.60.120.330">
    <property type="entry name" value="B-lactam Antibiotic, Isopenicillin N Synthase, Chain"/>
    <property type="match status" value="1"/>
</dbReference>
<reference evidence="5 6" key="1">
    <citation type="journal article" date="2014" name="Antonie Van Leeuwenhoek">
        <title>Hyphomonas beringensis sp. nov. and Hyphomonas chukchiensis sp. nov., isolated from surface seawater of the Bering Sea and Chukchi Sea.</title>
        <authorList>
            <person name="Li C."/>
            <person name="Lai Q."/>
            <person name="Li G."/>
            <person name="Dong C."/>
            <person name="Wang J."/>
            <person name="Liao Y."/>
            <person name="Shao Z."/>
        </authorList>
    </citation>
    <scope>NUCLEOTIDE SEQUENCE [LARGE SCALE GENOMIC DNA]</scope>
    <source>
        <strain evidence="5 6">VP2</strain>
    </source>
</reference>
<name>A0A059FB45_9PROT</name>
<dbReference type="OrthoDB" id="21665at2"/>
<gene>
    <name evidence="5" type="ORF">HJA_12269</name>
</gene>
<dbReference type="Proteomes" id="UP000024816">
    <property type="component" value="Unassembled WGS sequence"/>
</dbReference>
<evidence type="ECO:0000259" key="4">
    <source>
        <dbReference type="Pfam" id="PF05118"/>
    </source>
</evidence>
<dbReference type="AlphaFoldDB" id="A0A059FB45"/>
<comment type="caution">
    <text evidence="5">The sequence shown here is derived from an EMBL/GenBank/DDBJ whole genome shotgun (WGS) entry which is preliminary data.</text>
</comment>
<dbReference type="SUPFAM" id="SSF48452">
    <property type="entry name" value="TPR-like"/>
    <property type="match status" value="1"/>
</dbReference>
<evidence type="ECO:0000256" key="1">
    <source>
        <dbReference type="ARBA" id="ARBA00007730"/>
    </source>
</evidence>
<dbReference type="STRING" id="1280952.HJA_12269"/>
<keyword evidence="2" id="KW-0223">Dioxygenase</keyword>
<feature type="domain" description="Aspartyl/asparaginy/proline hydroxylase" evidence="4">
    <location>
        <begin position="162"/>
        <end position="325"/>
    </location>
</feature>
<dbReference type="InterPro" id="IPR007803">
    <property type="entry name" value="Asp/Arg/Pro-Hydrxlase"/>
</dbReference>
<dbReference type="PATRIC" id="fig|1280952.3.peg.2457"/>
<evidence type="ECO:0000313" key="5">
    <source>
        <dbReference type="EMBL" id="KCZ87776.1"/>
    </source>
</evidence>
<dbReference type="PANTHER" id="PTHR46332:SF5">
    <property type="entry name" value="ASPARTATE BETA-HYDROXYLASE DOMAIN CONTAINING 2"/>
    <property type="match status" value="1"/>
</dbReference>
<evidence type="ECO:0000313" key="6">
    <source>
        <dbReference type="Proteomes" id="UP000024816"/>
    </source>
</evidence>
<comment type="similarity">
    <text evidence="1">Belongs to the aspartyl/asparaginyl beta-hydroxylase family.</text>
</comment>
<dbReference type="Gene3D" id="1.25.40.10">
    <property type="entry name" value="Tetratricopeptide repeat domain"/>
    <property type="match status" value="1"/>
</dbReference>
<organism evidence="5 6">
    <name type="scientific">Hyphomonas jannaschiana VP2</name>
    <dbReference type="NCBI Taxonomy" id="1280952"/>
    <lineage>
        <taxon>Bacteria</taxon>
        <taxon>Pseudomonadati</taxon>
        <taxon>Pseudomonadota</taxon>
        <taxon>Alphaproteobacteria</taxon>
        <taxon>Hyphomonadales</taxon>
        <taxon>Hyphomonadaceae</taxon>
        <taxon>Hyphomonas</taxon>
    </lineage>
</organism>
<dbReference type="InterPro" id="IPR027443">
    <property type="entry name" value="IPNS-like_sf"/>
</dbReference>
<accession>A0A059FB45</accession>
<dbReference type="RefSeq" id="WP_051597643.1">
    <property type="nucleotide sequence ID" value="NZ_ARYJ01000007.1"/>
</dbReference>
<dbReference type="InterPro" id="IPR011990">
    <property type="entry name" value="TPR-like_helical_dom_sf"/>
</dbReference>
<dbReference type="EMBL" id="ARYJ01000007">
    <property type="protein sequence ID" value="KCZ87776.1"/>
    <property type="molecule type" value="Genomic_DNA"/>
</dbReference>
<dbReference type="Pfam" id="PF05118">
    <property type="entry name" value="Asp_Arg_Hydrox"/>
    <property type="match status" value="1"/>
</dbReference>
<dbReference type="InterPro" id="IPR051821">
    <property type="entry name" value="Asp/Asn_beta-hydroxylase"/>
</dbReference>
<protein>
    <submittedName>
        <fullName evidence="5">Beta-hydroxylase</fullName>
    </submittedName>
</protein>
<dbReference type="SUPFAM" id="SSF51197">
    <property type="entry name" value="Clavaminate synthase-like"/>
    <property type="match status" value="1"/>
</dbReference>
<dbReference type="GO" id="GO:0051213">
    <property type="term" value="F:dioxygenase activity"/>
    <property type="evidence" value="ECO:0007669"/>
    <property type="project" value="UniProtKB-KW"/>
</dbReference>
<keyword evidence="6" id="KW-1185">Reference proteome</keyword>